<dbReference type="SUPFAM" id="SSF54637">
    <property type="entry name" value="Thioesterase/thiol ester dehydrase-isomerase"/>
    <property type="match status" value="1"/>
</dbReference>
<name>A0A142G0N0_AGGAC</name>
<reference evidence="1 4" key="1">
    <citation type="submission" date="2015-10" db="EMBL/GenBank/DDBJ databases">
        <title>Tn-seq of a polymicrobial infection.</title>
        <authorList>
            <person name="Stacy A."/>
            <person name="Rumbaugh K.P."/>
            <person name="Whiteley M."/>
        </authorList>
    </citation>
    <scope>NUCLEOTIDE SEQUENCE [LARGE SCALE GENOMIC DNA]</scope>
    <source>
        <strain evidence="1 4">624</strain>
    </source>
</reference>
<dbReference type="AlphaFoldDB" id="A0A142G0N0"/>
<accession>A0A142G0N0</accession>
<dbReference type="EMBL" id="CP012959">
    <property type="protein sequence ID" value="AMQ94210.1"/>
    <property type="molecule type" value="Genomic_DNA"/>
</dbReference>
<reference evidence="2 5" key="2">
    <citation type="submission" date="2017-10" db="EMBL/GenBank/DDBJ databases">
        <title>Draft genome sequences of Aggregatibacter actinomycetemcomitans strains 310a and 310b.</title>
        <authorList>
            <person name="May A.C."/>
            <person name="Ohta H."/>
            <person name="Maeda H."/>
            <person name="Kokeguchi S."/>
            <person name="Cugini C."/>
        </authorList>
    </citation>
    <scope>NUCLEOTIDE SEQUENCE [LARGE SCALE GENOMIC DNA]</scope>
    <source>
        <strain evidence="2 5">310b</strain>
    </source>
</reference>
<evidence type="ECO:0000313" key="3">
    <source>
        <dbReference type="EMBL" id="TYA38819.1"/>
    </source>
</evidence>
<evidence type="ECO:0000313" key="6">
    <source>
        <dbReference type="Proteomes" id="UP000323012"/>
    </source>
</evidence>
<dbReference type="InterPro" id="IPR029069">
    <property type="entry name" value="HotDog_dom_sf"/>
</dbReference>
<protein>
    <submittedName>
        <fullName evidence="3">Dehydratase</fullName>
    </submittedName>
</protein>
<evidence type="ECO:0000313" key="1">
    <source>
        <dbReference type="EMBL" id="AMQ94210.1"/>
    </source>
</evidence>
<dbReference type="Gene3D" id="3.10.129.10">
    <property type="entry name" value="Hotdog Thioesterase"/>
    <property type="match status" value="1"/>
</dbReference>
<organism evidence="3 6">
    <name type="scientific">Aggregatibacter actinomycetemcomitans</name>
    <name type="common">Actinobacillus actinomycetemcomitans</name>
    <name type="synonym">Haemophilus actinomycetemcomitans</name>
    <dbReference type="NCBI Taxonomy" id="714"/>
    <lineage>
        <taxon>Bacteria</taxon>
        <taxon>Pseudomonadati</taxon>
        <taxon>Pseudomonadota</taxon>
        <taxon>Gammaproteobacteria</taxon>
        <taxon>Pasteurellales</taxon>
        <taxon>Pasteurellaceae</taxon>
        <taxon>Aggregatibacter</taxon>
    </lineage>
</organism>
<evidence type="ECO:0000313" key="5">
    <source>
        <dbReference type="Proteomes" id="UP000226080"/>
    </source>
</evidence>
<dbReference type="PIRSF" id="PIRSF020565">
    <property type="entry name" value="3Ho_Ac_ACP_DH_prd"/>
    <property type="match status" value="1"/>
</dbReference>
<dbReference type="InterPro" id="IPR016776">
    <property type="entry name" value="ApeP-like_dehydratase"/>
</dbReference>
<dbReference type="EMBL" id="PCGW01000015">
    <property type="protein sequence ID" value="PHO20222.1"/>
    <property type="molecule type" value="Genomic_DNA"/>
</dbReference>
<reference evidence="3 6" key="3">
    <citation type="submission" date="2019-08" db="EMBL/GenBank/DDBJ databases">
        <title>Whole genome sequencing of Aggregatibacter actinomycetemcomitans cultured from blood stream infections in Denmark reveals a novel phylogenetic lineage expressing serotype a membrane O polysaccharide.</title>
        <authorList>
            <person name="Nedergaard S."/>
            <person name="Kobel C.M."/>
            <person name="Nielsen M.B."/>
            <person name="Moeller R.T."/>
            <person name="Jensen A.B."/>
            <person name="Noerskov-Lauritsen N."/>
        </authorList>
    </citation>
    <scope>NUCLEOTIDE SEQUENCE [LARGE SCALE GENOMIC DNA]</scope>
    <source>
        <strain evidence="3 6">PN_563</strain>
    </source>
</reference>
<dbReference type="SMR" id="A0A142G0N0"/>
<dbReference type="Proteomes" id="UP000226080">
    <property type="component" value="Unassembled WGS sequence"/>
</dbReference>
<dbReference type="OrthoDB" id="9800188at2"/>
<gene>
    <name evidence="1" type="ORF">ACT75_06520</name>
    <name evidence="2" type="ORF">CQR80_08330</name>
    <name evidence="3" type="ORF">FXB79_06490</name>
</gene>
<dbReference type="RefSeq" id="WP_005544285.1">
    <property type="nucleotide sequence ID" value="NZ_CP012959.1"/>
</dbReference>
<dbReference type="Proteomes" id="UP000072236">
    <property type="component" value="Chromosome"/>
</dbReference>
<evidence type="ECO:0000313" key="4">
    <source>
        <dbReference type="Proteomes" id="UP000072236"/>
    </source>
</evidence>
<keyword evidence="5" id="KW-1185">Reference proteome</keyword>
<dbReference type="EMBL" id="VSED01000015">
    <property type="protein sequence ID" value="TYA38819.1"/>
    <property type="molecule type" value="Genomic_DNA"/>
</dbReference>
<dbReference type="Pfam" id="PF22817">
    <property type="entry name" value="ApeP-like"/>
    <property type="match status" value="1"/>
</dbReference>
<evidence type="ECO:0000313" key="2">
    <source>
        <dbReference type="EMBL" id="PHO20222.1"/>
    </source>
</evidence>
<dbReference type="eggNOG" id="COG4706">
    <property type="taxonomic scope" value="Bacteria"/>
</dbReference>
<sequence length="147" mass="15999">MLDLTCPITDIAPLVPHSGKMILLDRVTDFGDDFLIAEAEVRPDNLLVKDNKLPGFLGAEIMAQGVAAWAGCKCVRAGKPITLGYWIGSRKLCIYQPDIAIGSKLRIQIKLSIEDATGFGVFDCQLIDSANQRVIVEGALNVFRPQV</sequence>
<dbReference type="Proteomes" id="UP000323012">
    <property type="component" value="Unassembled WGS sequence"/>
</dbReference>
<dbReference type="KEGG" id="aact:ACT75_06520"/>
<proteinExistence type="predicted"/>